<protein>
    <recommendedName>
        <fullName evidence="4">50S ribosomal protein L35</fullName>
    </recommendedName>
</protein>
<gene>
    <name evidence="2" type="ORF">SAMN05444003_2626</name>
</gene>
<keyword evidence="1" id="KW-1133">Transmembrane helix</keyword>
<dbReference type="RefSeq" id="WP_242649067.1">
    <property type="nucleotide sequence ID" value="NZ_FQXB01000004.1"/>
</dbReference>
<feature type="transmembrane region" description="Helical" evidence="1">
    <location>
        <begin position="34"/>
        <end position="51"/>
    </location>
</feature>
<evidence type="ECO:0008006" key="4">
    <source>
        <dbReference type="Google" id="ProtNLM"/>
    </source>
</evidence>
<name>A0A1M5RJM6_9RHOB</name>
<dbReference type="Proteomes" id="UP000184074">
    <property type="component" value="Unassembled WGS sequence"/>
</dbReference>
<sequence length="75" mass="7940">MLDLDLLFVLGICLGVLILPAVVSAILDGRAPRTPALLLIISALMIGYAVLQKPTGYSLASIPDVFANVIARYTN</sequence>
<dbReference type="STRING" id="1508389.SAMN05444003_2626"/>
<keyword evidence="1" id="KW-0472">Membrane</keyword>
<evidence type="ECO:0000313" key="3">
    <source>
        <dbReference type="Proteomes" id="UP000184074"/>
    </source>
</evidence>
<dbReference type="EMBL" id="FQXB01000004">
    <property type="protein sequence ID" value="SHH26444.1"/>
    <property type="molecule type" value="Genomic_DNA"/>
</dbReference>
<keyword evidence="1" id="KW-0812">Transmembrane</keyword>
<keyword evidence="3" id="KW-1185">Reference proteome</keyword>
<evidence type="ECO:0000256" key="1">
    <source>
        <dbReference type="SAM" id="Phobius"/>
    </source>
</evidence>
<reference evidence="2 3" key="1">
    <citation type="submission" date="2016-11" db="EMBL/GenBank/DDBJ databases">
        <authorList>
            <person name="Jaros S."/>
            <person name="Januszkiewicz K."/>
            <person name="Wedrychowicz H."/>
        </authorList>
    </citation>
    <scope>NUCLEOTIDE SEQUENCE [LARGE SCALE GENOMIC DNA]</scope>
    <source>
        <strain evidence="2 3">DSM 28715</strain>
    </source>
</reference>
<proteinExistence type="predicted"/>
<organism evidence="2 3">
    <name type="scientific">Cognatiyoonia sediminum</name>
    <dbReference type="NCBI Taxonomy" id="1508389"/>
    <lineage>
        <taxon>Bacteria</taxon>
        <taxon>Pseudomonadati</taxon>
        <taxon>Pseudomonadota</taxon>
        <taxon>Alphaproteobacteria</taxon>
        <taxon>Rhodobacterales</taxon>
        <taxon>Paracoccaceae</taxon>
        <taxon>Cognatiyoonia</taxon>
    </lineage>
</organism>
<dbReference type="AlphaFoldDB" id="A0A1M5RJM6"/>
<feature type="transmembrane region" description="Helical" evidence="1">
    <location>
        <begin position="6"/>
        <end position="27"/>
    </location>
</feature>
<evidence type="ECO:0000313" key="2">
    <source>
        <dbReference type="EMBL" id="SHH26444.1"/>
    </source>
</evidence>
<accession>A0A1M5RJM6</accession>